<feature type="region of interest" description="Disordered" evidence="1">
    <location>
        <begin position="835"/>
        <end position="924"/>
    </location>
</feature>
<dbReference type="InterPro" id="IPR018306">
    <property type="entry name" value="Phage_T5_Orf172_DNA-bd"/>
</dbReference>
<evidence type="ECO:0000259" key="2">
    <source>
        <dbReference type="SMART" id="SM00974"/>
    </source>
</evidence>
<sequence>MDFFPQRPPVSPKIYAYELIGVASHRGYIKVGYTERDVDTRIREQTHTVAVPYRVLETWPAMRSDGSCFTDKDLHAVLRRKGFWQLNEGEDRNEWFRCTVNDVKAAVYAVRNRTENVENRTNDFSMRPEQKEAVDKTEAYFRSAAAEGYPKFLWNCKMRFGKTFAAYQLAKRMGFKRVLVLTFKPAVVSAWQEDLNTHKDFEGWQFISRTTELTYETADQSRPIVCFGSFQDYLGVDKTTGTIKGRNEWVHTINWDLVIFDEYHFGAWKENAKKLFEQDDEDDYDSENMEQYSRADAYDETWLPITTNHYLYLSGTPFRALNSGEFIEEQIYNWTYSDEQRAKENWQGEHNPYAALPRMVMMTYKIPESIQQIAKQGEYDEFDLNVFFSANGKGRDCRFVYEDYVQKWLDLIRGSYLETTVDELKLGAKKPALPFADSRLLNVLQHTLWFLPNVASCYAMANLLADRKNTFYHDYRINVCAGTEAGIGAAALEPVQRSMGDPLETKTITLSCGKLTTGVTVKPWTGIFMLRNLSSPETYFQAAFRVQSPWEVTTDKGQKEIIKKECYVFDFALNRALRQISDYSCRLNIHEGNPEKKVAEFINFLPVIAYDGSSMRQINAGDILDIAMAGTSATLLAKRWESVLLVNVDNETLSRLIANKDAMDALMKIEGFRSLNSDIETIIAKSEKVKKAKKEGTKDLTPKQKKELSDEEKEYKSKRKQIQEKLIKFATRIPVFMYLTDYRERCLKDVITQLEPGLFKKVTGLSVKDFELLVSLGVFNDSLMNDAVYKFKRYEDASLSYTGINRHEGEDRGGWDTVLSDADYNKMFTLQQASMEAPAPAPDDLPAKPYFTPDKDEPKPTPAKKPAPQPTKPIISYDGFTPKTNTAQSTQASGSKIHKPSNSYTPRSASGTPGSFTPRPSGSSVGIGVAKPSFGLNSQPVAQPKPPVKVDVSKIKVGVKVKHKAFGIGTVAAIQPDMVTVRFGGVEKKFLLPAAIVQGYLSLMEN</sequence>
<dbReference type="Pfam" id="PF10544">
    <property type="entry name" value="T5orf172"/>
    <property type="match status" value="1"/>
</dbReference>
<feature type="region of interest" description="Disordered" evidence="1">
    <location>
        <begin position="693"/>
        <end position="714"/>
    </location>
</feature>
<comment type="caution">
    <text evidence="3">The sequence shown here is derived from an EMBL/GenBank/DDBJ whole genome shotgun (WGS) entry which is preliminary data.</text>
</comment>
<evidence type="ECO:0000313" key="4">
    <source>
        <dbReference type="Proteomes" id="UP000251144"/>
    </source>
</evidence>
<feature type="compositionally biased region" description="Polar residues" evidence="1">
    <location>
        <begin position="882"/>
        <end position="924"/>
    </location>
</feature>
<accession>A0A329U1B9</accession>
<dbReference type="GO" id="GO:0003677">
    <property type="term" value="F:DNA binding"/>
    <property type="evidence" value="ECO:0007669"/>
    <property type="project" value="InterPro"/>
</dbReference>
<dbReference type="InterPro" id="IPR006935">
    <property type="entry name" value="Helicase/UvrB_N"/>
</dbReference>
<feature type="compositionally biased region" description="Pro residues" evidence="1">
    <location>
        <begin position="860"/>
        <end position="871"/>
    </location>
</feature>
<gene>
    <name evidence="3" type="ORF">C4N26_01750</name>
</gene>
<keyword evidence="3" id="KW-0540">Nuclease</keyword>
<reference evidence="3 4" key="1">
    <citation type="submission" date="2018-02" db="EMBL/GenBank/DDBJ databases">
        <title>Complete genome sequencing of Faecalibacterium prausnitzii strains isolated from the human gut.</title>
        <authorList>
            <person name="Fitzgerald B.C."/>
            <person name="Shkoporov A.N."/>
            <person name="Ross P.R."/>
            <person name="Hill C."/>
        </authorList>
    </citation>
    <scope>NUCLEOTIDE SEQUENCE [LARGE SCALE GENOMIC DNA]</scope>
    <source>
        <strain evidence="3 4">APC942/32-1</strain>
    </source>
</reference>
<evidence type="ECO:0000256" key="1">
    <source>
        <dbReference type="SAM" id="MobiDB-lite"/>
    </source>
</evidence>
<dbReference type="SUPFAM" id="SSF52540">
    <property type="entry name" value="P-loop containing nucleoside triphosphate hydrolases"/>
    <property type="match status" value="1"/>
</dbReference>
<dbReference type="GO" id="GO:0005524">
    <property type="term" value="F:ATP binding"/>
    <property type="evidence" value="ECO:0007669"/>
    <property type="project" value="InterPro"/>
</dbReference>
<keyword evidence="3" id="KW-0255">Endonuclease</keyword>
<dbReference type="Gene3D" id="3.40.50.300">
    <property type="entry name" value="P-loop containing nucleotide triphosphate hydrolases"/>
    <property type="match status" value="1"/>
</dbReference>
<feature type="domain" description="Bacteriophage T5 Orf172 DNA-binding" evidence="2">
    <location>
        <begin position="23"/>
        <end position="110"/>
    </location>
</feature>
<protein>
    <submittedName>
        <fullName evidence="3">Restriction endonuclease</fullName>
    </submittedName>
</protein>
<dbReference type="EMBL" id="PRLB01000001">
    <property type="protein sequence ID" value="RAW55741.1"/>
    <property type="molecule type" value="Genomic_DNA"/>
</dbReference>
<keyword evidence="3" id="KW-0378">Hydrolase</keyword>
<dbReference type="RefSeq" id="WP_158400068.1">
    <property type="nucleotide sequence ID" value="NZ_PRLB01000001.1"/>
</dbReference>
<dbReference type="OrthoDB" id="9813673at2"/>
<dbReference type="Pfam" id="PF04851">
    <property type="entry name" value="ResIII"/>
    <property type="match status" value="1"/>
</dbReference>
<proteinExistence type="predicted"/>
<name>A0A329U1B9_9FIRM</name>
<evidence type="ECO:0000313" key="3">
    <source>
        <dbReference type="EMBL" id="RAW55741.1"/>
    </source>
</evidence>
<dbReference type="GO" id="GO:0004519">
    <property type="term" value="F:endonuclease activity"/>
    <property type="evidence" value="ECO:0007669"/>
    <property type="project" value="UniProtKB-KW"/>
</dbReference>
<feature type="compositionally biased region" description="Basic and acidic residues" evidence="1">
    <location>
        <begin position="693"/>
        <end position="708"/>
    </location>
</feature>
<dbReference type="SMART" id="SM00974">
    <property type="entry name" value="T5orf172"/>
    <property type="match status" value="1"/>
</dbReference>
<dbReference type="Proteomes" id="UP000251144">
    <property type="component" value="Unassembled WGS sequence"/>
</dbReference>
<dbReference type="GO" id="GO:0016787">
    <property type="term" value="F:hydrolase activity"/>
    <property type="evidence" value="ECO:0007669"/>
    <property type="project" value="InterPro"/>
</dbReference>
<dbReference type="AlphaFoldDB" id="A0A329U1B9"/>
<dbReference type="InterPro" id="IPR027417">
    <property type="entry name" value="P-loop_NTPase"/>
</dbReference>
<organism evidence="3 4">
    <name type="scientific">Faecalibacterium prausnitzii</name>
    <dbReference type="NCBI Taxonomy" id="853"/>
    <lineage>
        <taxon>Bacteria</taxon>
        <taxon>Bacillati</taxon>
        <taxon>Bacillota</taxon>
        <taxon>Clostridia</taxon>
        <taxon>Eubacteriales</taxon>
        <taxon>Oscillospiraceae</taxon>
        <taxon>Faecalibacterium</taxon>
    </lineage>
</organism>